<dbReference type="Proteomes" id="UP000076586">
    <property type="component" value="Unassembled WGS sequence"/>
</dbReference>
<dbReference type="PANTHER" id="PTHR42899">
    <property type="entry name" value="SPERMATOGENESIS-ASSOCIATED PROTEIN 20"/>
    <property type="match status" value="1"/>
</dbReference>
<dbReference type="OrthoDB" id="9762614at2"/>
<dbReference type="Gene3D" id="3.40.30.10">
    <property type="entry name" value="Glutaredoxin"/>
    <property type="match status" value="1"/>
</dbReference>
<dbReference type="Pfam" id="PF03190">
    <property type="entry name" value="Thioredox_DsbH"/>
    <property type="match status" value="1"/>
</dbReference>
<gene>
    <name evidence="2" type="ORF">PJIAN_451</name>
</gene>
<sequence>MQPVTYNRLAHAASPYLRQHAANPVDWFEWGEEALNKAKAENKPLLISIGYASCHWCHVMAQESFSNTAIAGLMNRHFVCIKIDREERPDIDQIYMEAAQLINGRGGWPLNAFALPDGRPFYAATYFQPHQWKELLQQLADLYETDFPKVEEAAVSLTKGLQTNPLSVTFDEETESDIILQSDYHEAFESLISQVDLLSGGFKGTPKFMLPVGWEALLQYYSLTGKKNVLSAVTYTLDSMARGGIYDQIGGGFARYSTDGQWKVPHFEKMLYDNAQLITLYAHAWQVTQKSEYKTIAEQSIAFAERELRNPEGGFYSSIDADSEHEEGKFYVWTKEEFELSLESTDPGLLSHFYHISTSGNWEKGKNILHYTVDKEEFALKNGVDPVDFENILQEANQLLFNVRSNRIRPTTDGKVITSWNALMISAYVSAYKAFGNPAYLQRATELVDFVKKYLLHDDILYRTCMDGKVSTEAFLDDYAFLADAMLSLYEVTFDIRHVQLADKLTNYVLHHFTDEEHQLFYYTSDKSEPLIARKYDYTDNVIPSSNSRMAHVLLKLGRLTDNLIYQQRAEVMLKTIGQRYIQGGAYFANWTILAGKITHPSIEIVVTGENALSEALRLQQHYLPLTVIAGGDDATLPLLKERANNKELSFYVCRNNTCGFPVHSVEEALQLLRN</sequence>
<name>A0A161M5B2_9BACT</name>
<dbReference type="SUPFAM" id="SSF52833">
    <property type="entry name" value="Thioredoxin-like"/>
    <property type="match status" value="1"/>
</dbReference>
<dbReference type="STRING" id="681398.PJIAN_451"/>
<dbReference type="CDD" id="cd02955">
    <property type="entry name" value="SSP411"/>
    <property type="match status" value="1"/>
</dbReference>
<dbReference type="AlphaFoldDB" id="A0A161M5B2"/>
<dbReference type="InterPro" id="IPR024705">
    <property type="entry name" value="Ssp411"/>
</dbReference>
<evidence type="ECO:0000313" key="2">
    <source>
        <dbReference type="EMBL" id="GAT63513.1"/>
    </source>
</evidence>
<dbReference type="InterPro" id="IPR012341">
    <property type="entry name" value="6hp_glycosidase-like_sf"/>
</dbReference>
<dbReference type="Gene3D" id="1.50.10.10">
    <property type="match status" value="1"/>
</dbReference>
<dbReference type="InterPro" id="IPR036249">
    <property type="entry name" value="Thioredoxin-like_sf"/>
</dbReference>
<reference evidence="3" key="2">
    <citation type="journal article" date="2017" name="Genome Announc.">
        <title>Draft genome sequence of Paludibacter jiangxiensis NM7(T), a propionate-producing fermentative bacterium.</title>
        <authorList>
            <person name="Qiu Y.-L."/>
            <person name="Tourlousse D.M."/>
            <person name="Matsuura N."/>
            <person name="Ohashi A."/>
            <person name="Sekiguchi Y."/>
        </authorList>
    </citation>
    <scope>NUCLEOTIDE SEQUENCE [LARGE SCALE GENOMIC DNA]</scope>
    <source>
        <strain evidence="3">NM7</strain>
    </source>
</reference>
<dbReference type="EMBL" id="BDCR01000004">
    <property type="protein sequence ID" value="GAT63513.1"/>
    <property type="molecule type" value="Genomic_DNA"/>
</dbReference>
<evidence type="ECO:0000259" key="1">
    <source>
        <dbReference type="Pfam" id="PF03190"/>
    </source>
</evidence>
<evidence type="ECO:0000313" key="3">
    <source>
        <dbReference type="Proteomes" id="UP000076586"/>
    </source>
</evidence>
<proteinExistence type="predicted"/>
<dbReference type="InterPro" id="IPR008928">
    <property type="entry name" value="6-hairpin_glycosidase_sf"/>
</dbReference>
<dbReference type="RefSeq" id="WP_068704810.1">
    <property type="nucleotide sequence ID" value="NZ_BDCR01000004.1"/>
</dbReference>
<comment type="caution">
    <text evidence="2">The sequence shown here is derived from an EMBL/GenBank/DDBJ whole genome shotgun (WGS) entry which is preliminary data.</text>
</comment>
<dbReference type="InterPro" id="IPR004879">
    <property type="entry name" value="Ssp411-like_TRX"/>
</dbReference>
<dbReference type="PANTHER" id="PTHR42899:SF1">
    <property type="entry name" value="SPERMATOGENESIS-ASSOCIATED PROTEIN 20"/>
    <property type="match status" value="1"/>
</dbReference>
<dbReference type="Gene3D" id="1.50.10.20">
    <property type="match status" value="1"/>
</dbReference>
<dbReference type="SUPFAM" id="SSF48208">
    <property type="entry name" value="Six-hairpin glycosidases"/>
    <property type="match status" value="1"/>
</dbReference>
<organism evidence="2 3">
    <name type="scientific">Paludibacter jiangxiensis</name>
    <dbReference type="NCBI Taxonomy" id="681398"/>
    <lineage>
        <taxon>Bacteria</taxon>
        <taxon>Pseudomonadati</taxon>
        <taxon>Bacteroidota</taxon>
        <taxon>Bacteroidia</taxon>
        <taxon>Bacteroidales</taxon>
        <taxon>Paludibacteraceae</taxon>
        <taxon>Paludibacter</taxon>
    </lineage>
</organism>
<protein>
    <recommendedName>
        <fullName evidence="1">Spermatogenesis-associated protein 20-like TRX domain-containing protein</fullName>
    </recommendedName>
</protein>
<dbReference type="PIRSF" id="PIRSF006402">
    <property type="entry name" value="UCP006402_thioredoxin"/>
    <property type="match status" value="1"/>
</dbReference>
<keyword evidence="3" id="KW-1185">Reference proteome</keyword>
<dbReference type="GO" id="GO:0005975">
    <property type="term" value="P:carbohydrate metabolic process"/>
    <property type="evidence" value="ECO:0007669"/>
    <property type="project" value="InterPro"/>
</dbReference>
<reference evidence="3" key="1">
    <citation type="submission" date="2016-04" db="EMBL/GenBank/DDBJ databases">
        <title>Draft genome sequence of Paludibacter jiangxiensis strain NM7.</title>
        <authorList>
            <person name="Qiu Y."/>
            <person name="Matsuura N."/>
            <person name="Ohashi A."/>
            <person name="Tourlousse M.D."/>
            <person name="Sekiguchi Y."/>
        </authorList>
    </citation>
    <scope>NUCLEOTIDE SEQUENCE [LARGE SCALE GENOMIC DNA]</scope>
    <source>
        <strain evidence="3">NM7</strain>
    </source>
</reference>
<feature type="domain" description="Spermatogenesis-associated protein 20-like TRX" evidence="1">
    <location>
        <begin position="7"/>
        <end position="161"/>
    </location>
</feature>
<accession>A0A161M5B2</accession>